<evidence type="ECO:0000313" key="3">
    <source>
        <dbReference type="Proteomes" id="UP001233999"/>
    </source>
</evidence>
<reference evidence="2" key="1">
    <citation type="journal article" date="2023" name="IScience">
        <title>Live-bearing cockroach genome reveals convergent evolutionary mechanisms linked to viviparity in insects and beyond.</title>
        <authorList>
            <person name="Fouks B."/>
            <person name="Harrison M.C."/>
            <person name="Mikhailova A.A."/>
            <person name="Marchal E."/>
            <person name="English S."/>
            <person name="Carruthers M."/>
            <person name="Jennings E.C."/>
            <person name="Chiamaka E.L."/>
            <person name="Frigard R.A."/>
            <person name="Pippel M."/>
            <person name="Attardo G.M."/>
            <person name="Benoit J.B."/>
            <person name="Bornberg-Bauer E."/>
            <person name="Tobe S.S."/>
        </authorList>
    </citation>
    <scope>NUCLEOTIDE SEQUENCE</scope>
    <source>
        <strain evidence="2">Stay&amp;Tobe</strain>
    </source>
</reference>
<feature type="compositionally biased region" description="Polar residues" evidence="1">
    <location>
        <begin position="37"/>
        <end position="47"/>
    </location>
</feature>
<dbReference type="AlphaFoldDB" id="A0AAD7ZIB4"/>
<comment type="caution">
    <text evidence="2">The sequence shown here is derived from an EMBL/GenBank/DDBJ whole genome shotgun (WGS) entry which is preliminary data.</text>
</comment>
<proteinExistence type="predicted"/>
<evidence type="ECO:0000313" key="2">
    <source>
        <dbReference type="EMBL" id="KAJ9580418.1"/>
    </source>
</evidence>
<reference evidence="2" key="2">
    <citation type="submission" date="2023-05" db="EMBL/GenBank/DDBJ databases">
        <authorList>
            <person name="Fouks B."/>
        </authorList>
    </citation>
    <scope>NUCLEOTIDE SEQUENCE</scope>
    <source>
        <strain evidence="2">Stay&amp;Tobe</strain>
        <tissue evidence="2">Testes</tissue>
    </source>
</reference>
<organism evidence="2 3">
    <name type="scientific">Diploptera punctata</name>
    <name type="common">Pacific beetle cockroach</name>
    <dbReference type="NCBI Taxonomy" id="6984"/>
    <lineage>
        <taxon>Eukaryota</taxon>
        <taxon>Metazoa</taxon>
        <taxon>Ecdysozoa</taxon>
        <taxon>Arthropoda</taxon>
        <taxon>Hexapoda</taxon>
        <taxon>Insecta</taxon>
        <taxon>Pterygota</taxon>
        <taxon>Neoptera</taxon>
        <taxon>Polyneoptera</taxon>
        <taxon>Dictyoptera</taxon>
        <taxon>Blattodea</taxon>
        <taxon>Blaberoidea</taxon>
        <taxon>Blaberidae</taxon>
        <taxon>Diplopterinae</taxon>
        <taxon>Diploptera</taxon>
    </lineage>
</organism>
<feature type="compositionally biased region" description="Basic and acidic residues" evidence="1">
    <location>
        <begin position="79"/>
        <end position="89"/>
    </location>
</feature>
<keyword evidence="3" id="KW-1185">Reference proteome</keyword>
<feature type="region of interest" description="Disordered" evidence="1">
    <location>
        <begin position="1"/>
        <end position="99"/>
    </location>
</feature>
<feature type="non-terminal residue" evidence="2">
    <location>
        <position position="1"/>
    </location>
</feature>
<dbReference type="EMBL" id="JASPKZ010008340">
    <property type="protein sequence ID" value="KAJ9580418.1"/>
    <property type="molecule type" value="Genomic_DNA"/>
</dbReference>
<name>A0AAD7ZIB4_DIPPU</name>
<protein>
    <submittedName>
        <fullName evidence="2">Uncharacterized protein</fullName>
    </submittedName>
</protein>
<sequence>VLPTKKEKHQRNVPPARYVPRATATSCLSTRRPATYHETTQSPTAPHSTLLLPDDASRSPAPLQQLEVPSHRPSIKHVQFPDENKRPLEDALTSSPTSE</sequence>
<feature type="compositionally biased region" description="Basic residues" evidence="1">
    <location>
        <begin position="1"/>
        <end position="11"/>
    </location>
</feature>
<dbReference type="Proteomes" id="UP001233999">
    <property type="component" value="Unassembled WGS sequence"/>
</dbReference>
<gene>
    <name evidence="2" type="ORF">L9F63_003942</name>
</gene>
<evidence type="ECO:0000256" key="1">
    <source>
        <dbReference type="SAM" id="MobiDB-lite"/>
    </source>
</evidence>
<accession>A0AAD7ZIB4</accession>
<feature type="non-terminal residue" evidence="2">
    <location>
        <position position="99"/>
    </location>
</feature>